<evidence type="ECO:0000313" key="4">
    <source>
        <dbReference type="Proteomes" id="UP000015559"/>
    </source>
</evidence>
<dbReference type="OrthoDB" id="9794826at2"/>
<feature type="signal peptide" evidence="2">
    <location>
        <begin position="1"/>
        <end position="19"/>
    </location>
</feature>
<sequence>MIRKWVFFLLLLCAFTARADETYVLKFATLAPAGSTWMNVIAEWAGKVEKESQGRLKFKFYPGGVSGDEPDMLRKIRFGQIHGAAMTGHGIGSIYSPARVLEIPFLFRNYEEVDYVRAQMMPEIRAGFRKNDYELLGWMEVGFVRFFSRTPINSMDDLKKHRIWQWQGDPLSAAFFTASNIAPVPLPITEVFTSLSTGLIDTVIAPPLGAIALQWFTKTPYMTEVPMADGIGGLVVSGKFFNRLPKDLQELLLRTGNEASEKLLLETRNDNEKSLGVLKQNGVTTTLGWKDIKEADVISIRDRAAADLAKSGYIPTEVYDHARKALGEYREKKAKQR</sequence>
<dbReference type="eggNOG" id="COG1638">
    <property type="taxonomic scope" value="Bacteria"/>
</dbReference>
<feature type="chain" id="PRO_5005711355" evidence="2">
    <location>
        <begin position="20"/>
        <end position="337"/>
    </location>
</feature>
<dbReference type="Gene3D" id="3.40.190.170">
    <property type="entry name" value="Bacterial extracellular solute-binding protein, family 7"/>
    <property type="match status" value="1"/>
</dbReference>
<protein>
    <submittedName>
        <fullName evidence="3">Periplasmic C4-dicarboxylate binding protein DctP</fullName>
    </submittedName>
</protein>
<organism evidence="3 4">
    <name type="scientific">Sulfuricella denitrificans (strain DSM 22764 / NBRC 105220 / skB26)</name>
    <dbReference type="NCBI Taxonomy" id="1163617"/>
    <lineage>
        <taxon>Bacteria</taxon>
        <taxon>Pseudomonadati</taxon>
        <taxon>Pseudomonadota</taxon>
        <taxon>Betaproteobacteria</taxon>
        <taxon>Nitrosomonadales</taxon>
        <taxon>Sulfuricellaceae</taxon>
        <taxon>Sulfuricella</taxon>
    </lineage>
</organism>
<proteinExistence type="predicted"/>
<dbReference type="Proteomes" id="UP000015559">
    <property type="component" value="Chromosome"/>
</dbReference>
<keyword evidence="4" id="KW-1185">Reference proteome</keyword>
<dbReference type="STRING" id="1163617.SCD_n01356"/>
<dbReference type="InterPro" id="IPR018389">
    <property type="entry name" value="DctP_fam"/>
</dbReference>
<accession>S6AC11</accession>
<evidence type="ECO:0000256" key="2">
    <source>
        <dbReference type="SAM" id="SignalP"/>
    </source>
</evidence>
<dbReference type="PANTHER" id="PTHR33376:SF4">
    <property type="entry name" value="SIALIC ACID-BINDING PERIPLASMIC PROTEIN SIAP"/>
    <property type="match status" value="1"/>
</dbReference>
<dbReference type="RefSeq" id="WP_009205863.1">
    <property type="nucleotide sequence ID" value="NC_022357.1"/>
</dbReference>
<dbReference type="InterPro" id="IPR038404">
    <property type="entry name" value="TRAP_DctP_sf"/>
</dbReference>
<dbReference type="EMBL" id="AP013066">
    <property type="protein sequence ID" value="BAN35183.1"/>
    <property type="molecule type" value="Genomic_DNA"/>
</dbReference>
<evidence type="ECO:0000256" key="1">
    <source>
        <dbReference type="ARBA" id="ARBA00022729"/>
    </source>
</evidence>
<keyword evidence="1 2" id="KW-0732">Signal</keyword>
<dbReference type="Pfam" id="PF03480">
    <property type="entry name" value="DctP"/>
    <property type="match status" value="1"/>
</dbReference>
<dbReference type="GO" id="GO:0055085">
    <property type="term" value="P:transmembrane transport"/>
    <property type="evidence" value="ECO:0007669"/>
    <property type="project" value="InterPro"/>
</dbReference>
<dbReference type="CDD" id="cd13670">
    <property type="entry name" value="PBP2_TRAP_Tp0957_like"/>
    <property type="match status" value="1"/>
</dbReference>
<evidence type="ECO:0000313" key="3">
    <source>
        <dbReference type="EMBL" id="BAN35183.1"/>
    </source>
</evidence>
<reference evidence="3 4" key="1">
    <citation type="journal article" date="2012" name="Appl. Environ. Microbiol.">
        <title>Draft genome sequence of a psychrotolerant sulfur-oxidizing bacterium, Sulfuricella denitrificans skB26, and proteomic insights into cold adaptation.</title>
        <authorList>
            <person name="Watanabe T."/>
            <person name="Kojima H."/>
            <person name="Fukui M."/>
        </authorList>
    </citation>
    <scope>NUCLEOTIDE SEQUENCE [LARGE SCALE GENOMIC DNA]</scope>
    <source>
        <strain evidence="4">skB26</strain>
    </source>
</reference>
<dbReference type="KEGG" id="sdr:SCD_n01356"/>
<dbReference type="HOGENOM" id="CLU_036176_6_0_4"/>
<dbReference type="PANTHER" id="PTHR33376">
    <property type="match status" value="1"/>
</dbReference>
<name>S6AC11_SULDS</name>
<dbReference type="AlphaFoldDB" id="S6AC11"/>
<dbReference type="NCBIfam" id="NF037995">
    <property type="entry name" value="TRAP_S1"/>
    <property type="match status" value="1"/>
</dbReference>
<gene>
    <name evidence="3" type="ORF">SCD_n01356</name>
</gene>